<dbReference type="Proteomes" id="UP001381693">
    <property type="component" value="Unassembled WGS sequence"/>
</dbReference>
<dbReference type="GO" id="GO:0072686">
    <property type="term" value="C:mitotic spindle"/>
    <property type="evidence" value="ECO:0007669"/>
    <property type="project" value="TreeGrafter"/>
</dbReference>
<sequence length="1754" mass="201968">MNSTTDRLSYLNPSEYSYTTTDETFNPRRNLNDIFNSEDVSLDTEHLRVYLRVRPSLPDENLHSEEFQVELLNKQNIVLTAPASSNTFKNTSHGIAKLSQKFTFSHIYDPTTTQKELFDESTLGLVNDFINGQNILLFTYGATNSGKTFTVQGSQTDPGLLPRTLDVLFRSIGDRHYPNSDLKPLYFCGIIRLEDKDIKKEEEKKQNILKTGLENMSRFSLSTSVLSKFSSDSFSDTMPSSTNTSAISSVIEVTSSTEDDAIEVLNSENTVYAVFVSFAEIYNEYIHDLLECVTPSKKHKRHPLMLGEDRNGSIYIKGLQEVRVTSAEEAWHLLEIGRQNLHFAATRLNHNSSRSHCIFTIKVVRLADIQNPHVARVSMMSICDLAGTERAGKTKSNHDRLKEAGNINTSLLVLSRCLDALRQNQMQKGAKKKEVPVPYRDSKLTRLFQSFFLGRGKASMIVNISRCPLMFDETLQVLKFSAIAKQVALTHAKEPDCQLAVAKRTSCQSQFSKFVRNSLNSSGRLSVPWVKDTSITFGESDTTRVEEASVIVEEDEDEEENERYEALLNVIANLRDKLIQENKEKNELEDRLRNELCNEFSQQIVEIENAWSQRLKEQEAKSEELSEWRINALTKSMKKTNSRKRFRPEDDPDDEYVSSILLFQEEQKVKEKTAYIEELEMERKHLMEELEAVKASQKKTSEQANRAQEENTKLNFQLAQLTRSNDEALKQLEEYRKRTLCNGSENQEIRNLQNELQNYQAELSQKEKEVVTLNKMLFEAAEEFIIKEEIISNLAKSTEKNEKDNRRQLMVINDLESQLLETRDMMSQHATQLEERDQHISDLRVQLAIVQNVEDVVGELKKLRNITESYQTQILILEQNLTTTEKERNKAEKELHEMSIKKRQIEEDFLRDKSKLLLDLANLKRNNNASGLNKTESSTELKEAVTKVAELQREVDTLKEENKHQNNEIIESKELFTHMQKANTQLESHQKVLLKEREDLCREMEELTKKLAENQEQQATQQADESTLKANNVNITNQVNTLKNKIKDNEELVSTMGERLLHQQTLCEDLTAEKENLEIEKEELLEKVKNLRESLDVLADAKELVTECHRLENELGIIKEENTSLRASKEKCSSMQVKLDEVEMNLAVITEESVKKEQELTDRVLKNEEIIEKLKNEKEQVIREFTVDLELKDKTVNSLQLQHQSFQSKIEDLNQLLDKKKEEEHSLKGSLQKKEAELEEIMSLHTKKEALEQEIKSLNAKFEKETESLTGQIEELRRDFETESKLKLETEKQKMELENLLSTRESEIEDILCAKEKLKEDLDEAKNSLLRHQEKAEIFLDEREKLTTKLNDLEKDISNLMDEKNSLTANLDEMKQENTAIRDTEHILRAQVDEAKEAFSEVDKLRSDNHQELLSCQEELQATKDSLQEVKKEHSLLKDKVKEKEEVIFSLGAKIESLDRKLTMAEEELEEKKRIFQQDLNLAKIKCDMLEKEVRAVREARTEEMNQYTTQVYEQEEQLRLKDTEVSTLQQEIKKLLQLSMSSSLCSVSQNTTADTSSVKRETNESDNNILALREEIRQKDLTNNSLLKEVSDLRGQLENLSLSHSAQMSKKKEQRKQPTSQSEIVTSDVESVCALTPVPVTRSGRKTRTPALPAVEINSIHLDSTTKDAMPQIKNNSASKRGKTTAHPQRSSQRIKKLDFLDCKDYDDDDDVWEPPKATKGKSGGTRKAKSRKTKVSEVFNPHLDQENNSLLV</sequence>
<dbReference type="GO" id="GO:0008574">
    <property type="term" value="F:plus-end-directed microtubule motor activity"/>
    <property type="evidence" value="ECO:0007669"/>
    <property type="project" value="TreeGrafter"/>
</dbReference>
<accession>A0AAN9A2H2</accession>
<feature type="binding site" evidence="9">
    <location>
        <begin position="141"/>
        <end position="148"/>
    </location>
    <ligand>
        <name>ATP</name>
        <dbReference type="ChEBI" id="CHEBI:30616"/>
    </ligand>
</feature>
<dbReference type="Gene3D" id="3.40.850.10">
    <property type="entry name" value="Kinesin motor domain"/>
    <property type="match status" value="1"/>
</dbReference>
<dbReference type="InterPro" id="IPR047149">
    <property type="entry name" value="KIF11-like"/>
</dbReference>
<dbReference type="EMBL" id="JAXCGZ010013371">
    <property type="protein sequence ID" value="KAK7072683.1"/>
    <property type="molecule type" value="Genomic_DNA"/>
</dbReference>
<evidence type="ECO:0000313" key="13">
    <source>
        <dbReference type="EMBL" id="KAK7072683.1"/>
    </source>
</evidence>
<feature type="domain" description="Kinesin motor" evidence="12">
    <location>
        <begin position="46"/>
        <end position="487"/>
    </location>
</feature>
<feature type="coiled-coil region" evidence="10">
    <location>
        <begin position="934"/>
        <end position="1384"/>
    </location>
</feature>
<evidence type="ECO:0000259" key="12">
    <source>
        <dbReference type="PROSITE" id="PS50067"/>
    </source>
</evidence>
<dbReference type="GO" id="GO:0008017">
    <property type="term" value="F:microtubule binding"/>
    <property type="evidence" value="ECO:0007669"/>
    <property type="project" value="InterPro"/>
</dbReference>
<comment type="subcellular location">
    <subcellularLocation>
        <location evidence="1">Cytoplasm</location>
        <location evidence="1">Cytoskeleton</location>
        <location evidence="1">Spindle</location>
    </subcellularLocation>
</comment>
<dbReference type="SUPFAM" id="SSF52540">
    <property type="entry name" value="P-loop containing nucleoside triphosphate hydrolases"/>
    <property type="match status" value="1"/>
</dbReference>
<name>A0AAN9A2H2_HALRR</name>
<protein>
    <recommendedName>
        <fullName evidence="12">Kinesin motor domain-containing protein</fullName>
    </recommendedName>
</protein>
<dbReference type="PANTHER" id="PTHR47970">
    <property type="entry name" value="KINESIN-LIKE PROTEIN KIF11"/>
    <property type="match status" value="1"/>
</dbReference>
<evidence type="ECO:0000256" key="6">
    <source>
        <dbReference type="ARBA" id="ARBA00023054"/>
    </source>
</evidence>
<dbReference type="GO" id="GO:0005634">
    <property type="term" value="C:nucleus"/>
    <property type="evidence" value="ECO:0007669"/>
    <property type="project" value="TreeGrafter"/>
</dbReference>
<keyword evidence="8" id="KW-0206">Cytoskeleton</keyword>
<evidence type="ECO:0000256" key="7">
    <source>
        <dbReference type="ARBA" id="ARBA00023175"/>
    </source>
</evidence>
<feature type="coiled-coil region" evidence="10">
    <location>
        <begin position="1413"/>
        <end position="1507"/>
    </location>
</feature>
<proteinExistence type="inferred from homology"/>
<evidence type="ECO:0000256" key="1">
    <source>
        <dbReference type="ARBA" id="ARBA00004186"/>
    </source>
</evidence>
<evidence type="ECO:0000256" key="2">
    <source>
        <dbReference type="ARBA" id="ARBA00022490"/>
    </source>
</evidence>
<dbReference type="InterPro" id="IPR027417">
    <property type="entry name" value="P-loop_NTPase"/>
</dbReference>
<evidence type="ECO:0000256" key="4">
    <source>
        <dbReference type="ARBA" id="ARBA00022741"/>
    </source>
</evidence>
<feature type="coiled-coil region" evidence="10">
    <location>
        <begin position="557"/>
        <end position="598"/>
    </location>
</feature>
<dbReference type="PROSITE" id="PS50067">
    <property type="entry name" value="KINESIN_MOTOR_2"/>
    <property type="match status" value="1"/>
</dbReference>
<feature type="compositionally biased region" description="Basic residues" evidence="11">
    <location>
        <begin position="1726"/>
        <end position="1735"/>
    </location>
</feature>
<comment type="similarity">
    <text evidence="9">Belongs to the TRAFAC class myosin-kinesin ATPase superfamily. Kinesin family.</text>
</comment>
<evidence type="ECO:0000256" key="11">
    <source>
        <dbReference type="SAM" id="MobiDB-lite"/>
    </source>
</evidence>
<keyword evidence="14" id="KW-1185">Reference proteome</keyword>
<dbReference type="GO" id="GO:0090307">
    <property type="term" value="P:mitotic spindle assembly"/>
    <property type="evidence" value="ECO:0007669"/>
    <property type="project" value="TreeGrafter"/>
</dbReference>
<keyword evidence="3" id="KW-0597">Phosphoprotein</keyword>
<feature type="region of interest" description="Disordered" evidence="11">
    <location>
        <begin position="1605"/>
        <end position="1626"/>
    </location>
</feature>
<evidence type="ECO:0000256" key="3">
    <source>
        <dbReference type="ARBA" id="ARBA00022553"/>
    </source>
</evidence>
<dbReference type="GO" id="GO:0005876">
    <property type="term" value="C:spindle microtubule"/>
    <property type="evidence" value="ECO:0007669"/>
    <property type="project" value="TreeGrafter"/>
</dbReference>
<comment type="caution">
    <text evidence="13">The sequence shown here is derived from an EMBL/GenBank/DDBJ whole genome shotgun (WGS) entry which is preliminary data.</text>
</comment>
<keyword evidence="6 10" id="KW-0175">Coiled coil</keyword>
<organism evidence="13 14">
    <name type="scientific">Halocaridina rubra</name>
    <name type="common">Hawaiian red shrimp</name>
    <dbReference type="NCBI Taxonomy" id="373956"/>
    <lineage>
        <taxon>Eukaryota</taxon>
        <taxon>Metazoa</taxon>
        <taxon>Ecdysozoa</taxon>
        <taxon>Arthropoda</taxon>
        <taxon>Crustacea</taxon>
        <taxon>Multicrustacea</taxon>
        <taxon>Malacostraca</taxon>
        <taxon>Eumalacostraca</taxon>
        <taxon>Eucarida</taxon>
        <taxon>Decapoda</taxon>
        <taxon>Pleocyemata</taxon>
        <taxon>Caridea</taxon>
        <taxon>Atyoidea</taxon>
        <taxon>Atyidae</taxon>
        <taxon>Halocaridina</taxon>
    </lineage>
</organism>
<feature type="coiled-coil region" evidence="10">
    <location>
        <begin position="662"/>
        <end position="776"/>
    </location>
</feature>
<evidence type="ECO:0000256" key="5">
    <source>
        <dbReference type="ARBA" id="ARBA00022840"/>
    </source>
</evidence>
<dbReference type="Pfam" id="PF00225">
    <property type="entry name" value="Kinesin"/>
    <property type="match status" value="1"/>
</dbReference>
<evidence type="ECO:0000256" key="10">
    <source>
        <dbReference type="SAM" id="Coils"/>
    </source>
</evidence>
<reference evidence="13 14" key="1">
    <citation type="submission" date="2023-11" db="EMBL/GenBank/DDBJ databases">
        <title>Halocaridina rubra genome assembly.</title>
        <authorList>
            <person name="Smith C."/>
        </authorList>
    </citation>
    <scope>NUCLEOTIDE SEQUENCE [LARGE SCALE GENOMIC DNA]</scope>
    <source>
        <strain evidence="13">EP-1</strain>
        <tissue evidence="13">Whole</tissue>
    </source>
</reference>
<evidence type="ECO:0000256" key="8">
    <source>
        <dbReference type="ARBA" id="ARBA00023212"/>
    </source>
</evidence>
<gene>
    <name evidence="13" type="ORF">SK128_027827</name>
</gene>
<feature type="region of interest" description="Disordered" evidence="11">
    <location>
        <begin position="1664"/>
        <end position="1754"/>
    </location>
</feature>
<keyword evidence="7 9" id="KW-0505">Motor protein</keyword>
<dbReference type="InterPro" id="IPR001752">
    <property type="entry name" value="Kinesin_motor_dom"/>
</dbReference>
<feature type="coiled-coil region" evidence="10">
    <location>
        <begin position="860"/>
        <end position="908"/>
    </location>
</feature>
<dbReference type="PRINTS" id="PR00380">
    <property type="entry name" value="KINESINHEAVY"/>
</dbReference>
<dbReference type="GO" id="GO:0005524">
    <property type="term" value="F:ATP binding"/>
    <property type="evidence" value="ECO:0007669"/>
    <property type="project" value="UniProtKB-UniRule"/>
</dbReference>
<dbReference type="GO" id="GO:0051231">
    <property type="term" value="P:spindle elongation"/>
    <property type="evidence" value="ECO:0007669"/>
    <property type="project" value="TreeGrafter"/>
</dbReference>
<keyword evidence="5 9" id="KW-0067">ATP-binding</keyword>
<dbReference type="InterPro" id="IPR036961">
    <property type="entry name" value="Kinesin_motor_dom_sf"/>
</dbReference>
<dbReference type="PANTHER" id="PTHR47970:SF29">
    <property type="entry name" value="KINESIN FAMILY MEMBER 20B"/>
    <property type="match status" value="1"/>
</dbReference>
<dbReference type="SMART" id="SM00129">
    <property type="entry name" value="KISc"/>
    <property type="match status" value="1"/>
</dbReference>
<keyword evidence="4 9" id="KW-0547">Nucleotide-binding</keyword>
<evidence type="ECO:0000256" key="9">
    <source>
        <dbReference type="PROSITE-ProRule" id="PRU00283"/>
    </source>
</evidence>
<dbReference type="GO" id="GO:0007018">
    <property type="term" value="P:microtubule-based movement"/>
    <property type="evidence" value="ECO:0007669"/>
    <property type="project" value="InterPro"/>
</dbReference>
<evidence type="ECO:0000313" key="14">
    <source>
        <dbReference type="Proteomes" id="UP001381693"/>
    </source>
</evidence>
<keyword evidence="2" id="KW-0963">Cytoplasm</keyword>